<name>A0ABW7WS18_9NOCA</name>
<keyword evidence="3" id="KW-0479">Metal-binding</keyword>
<dbReference type="Proteomes" id="UP001611415">
    <property type="component" value="Unassembled WGS sequence"/>
</dbReference>
<evidence type="ECO:0000313" key="5">
    <source>
        <dbReference type="EMBL" id="MFI2471901.1"/>
    </source>
</evidence>
<organism evidence="5 6">
    <name type="scientific">Nocardia xishanensis</name>
    <dbReference type="NCBI Taxonomy" id="238964"/>
    <lineage>
        <taxon>Bacteria</taxon>
        <taxon>Bacillati</taxon>
        <taxon>Actinomycetota</taxon>
        <taxon>Actinomycetes</taxon>
        <taxon>Mycobacteriales</taxon>
        <taxon>Nocardiaceae</taxon>
        <taxon>Nocardia</taxon>
    </lineage>
</organism>
<comment type="caution">
    <text evidence="5">The sequence shown here is derived from an EMBL/GenBank/DDBJ whole genome shotgun (WGS) entry which is preliminary data.</text>
</comment>
<evidence type="ECO:0000256" key="4">
    <source>
        <dbReference type="ARBA" id="ARBA00022833"/>
    </source>
</evidence>
<reference evidence="5 6" key="1">
    <citation type="submission" date="2024-10" db="EMBL/GenBank/DDBJ databases">
        <title>The Natural Products Discovery Center: Release of the First 8490 Sequenced Strains for Exploring Actinobacteria Biosynthetic Diversity.</title>
        <authorList>
            <person name="Kalkreuter E."/>
            <person name="Kautsar S.A."/>
            <person name="Yang D."/>
            <person name="Bader C.D."/>
            <person name="Teijaro C.N."/>
            <person name="Fluegel L."/>
            <person name="Davis C.M."/>
            <person name="Simpson J.R."/>
            <person name="Lauterbach L."/>
            <person name="Steele A.D."/>
            <person name="Gui C."/>
            <person name="Meng S."/>
            <person name="Li G."/>
            <person name="Viehrig K."/>
            <person name="Ye F."/>
            <person name="Su P."/>
            <person name="Kiefer A.F."/>
            <person name="Nichols A."/>
            <person name="Cepeda A.J."/>
            <person name="Yan W."/>
            <person name="Fan B."/>
            <person name="Jiang Y."/>
            <person name="Adhikari A."/>
            <person name="Zheng C.-J."/>
            <person name="Schuster L."/>
            <person name="Cowan T.M."/>
            <person name="Smanski M.J."/>
            <person name="Chevrette M.G."/>
            <person name="De Carvalho L.P.S."/>
            <person name="Shen B."/>
        </authorList>
    </citation>
    <scope>NUCLEOTIDE SEQUENCE [LARGE SCALE GENOMIC DNA]</scope>
    <source>
        <strain evidence="5 6">NPDC019275</strain>
    </source>
</reference>
<accession>A0ABW7WS18</accession>
<keyword evidence="6" id="KW-1185">Reference proteome</keyword>
<dbReference type="RefSeq" id="WP_357400789.1">
    <property type="nucleotide sequence ID" value="NZ_JBEYCD010000001.1"/>
</dbReference>
<dbReference type="InterPro" id="IPR013785">
    <property type="entry name" value="Aldolase_TIM"/>
</dbReference>
<sequence length="350" mass="38954">MHFHDDSLFPENQEKLVITAAPYGPEWELDDFREDLPLTMDEHVQAAVDCYNAGATVLHIHVRELDGKGSKRLSKFNELLGRLREAVPDMILQVGGSISFAPEGEGADAKWLSDDTRHMLAELDPKPDQVTIAINTNQMNIVELMTDADIAGTSFTRPEVYEAYREMVVPAGPAWVEEHLKRLQAAGIQPHFQLANIAQLETVERLIRRGVYTGPLMVTWVGIGGGFDGPNPYNMMEFIRRVPDGAVLTLETLMRSCLPVNTMAIAMGLHARCGNEDTLWGRLGHKMTSVEQVEQLVRIAGELGREVATGKEAREIYRLDERYADADETLAKNGFAPNRKPGQVGFTHHA</sequence>
<dbReference type="Gene3D" id="3.20.20.70">
    <property type="entry name" value="Aldolase class I"/>
    <property type="match status" value="1"/>
</dbReference>
<dbReference type="Pfam" id="PF05853">
    <property type="entry name" value="BKACE"/>
    <property type="match status" value="1"/>
</dbReference>
<dbReference type="InterPro" id="IPR008567">
    <property type="entry name" value="BKACE"/>
</dbReference>
<dbReference type="EMBL" id="JBIRYO010000001">
    <property type="protein sequence ID" value="MFI2471901.1"/>
    <property type="molecule type" value="Genomic_DNA"/>
</dbReference>
<dbReference type="PANTHER" id="PTHR37418:SF2">
    <property type="entry name" value="3-KETO-5-AMINOHEXANOATE CLEAVAGE ENZYME"/>
    <property type="match status" value="1"/>
</dbReference>
<keyword evidence="2" id="KW-0808">Transferase</keyword>
<evidence type="ECO:0000313" key="6">
    <source>
        <dbReference type="Proteomes" id="UP001611415"/>
    </source>
</evidence>
<keyword evidence="4" id="KW-0862">Zinc</keyword>
<protein>
    <submittedName>
        <fullName evidence="5">3-keto-5-aminohexanoate cleavage protein</fullName>
    </submittedName>
</protein>
<gene>
    <name evidence="5" type="ORF">ACH49W_00850</name>
</gene>
<dbReference type="PANTHER" id="PTHR37418">
    <property type="entry name" value="3-KETO-5-AMINOHEXANOATE CLEAVAGE ENZYME-RELATED"/>
    <property type="match status" value="1"/>
</dbReference>
<comment type="cofactor">
    <cofactor evidence="1">
        <name>Zn(2+)</name>
        <dbReference type="ChEBI" id="CHEBI:29105"/>
    </cofactor>
</comment>
<evidence type="ECO:0000256" key="3">
    <source>
        <dbReference type="ARBA" id="ARBA00022723"/>
    </source>
</evidence>
<proteinExistence type="predicted"/>
<evidence type="ECO:0000256" key="2">
    <source>
        <dbReference type="ARBA" id="ARBA00022679"/>
    </source>
</evidence>
<evidence type="ECO:0000256" key="1">
    <source>
        <dbReference type="ARBA" id="ARBA00001947"/>
    </source>
</evidence>